<gene>
    <name evidence="6" type="ORF">TOI97_01840</name>
</gene>
<sequence>MTTIDSRQRLETLLAEYIERATAIERDLSREHAQSFSEQATERQNDMVLQGLLEDARSGIKEVKLALERLEAGTYGECFKCGEDIHSARLEALPAATLCINCADSAQI</sequence>
<dbReference type="InterPro" id="IPR000962">
    <property type="entry name" value="Znf_DskA_TraR"/>
</dbReference>
<dbReference type="EMBL" id="JAXIVU010000001">
    <property type="protein sequence ID" value="MDY7218327.1"/>
    <property type="molecule type" value="Genomic_DNA"/>
</dbReference>
<protein>
    <submittedName>
        <fullName evidence="6">TraR/DksA family transcriptional regulator</fullName>
    </submittedName>
</protein>
<feature type="domain" description="Zinc finger DksA/TraR C4-type" evidence="5">
    <location>
        <begin position="73"/>
        <end position="105"/>
    </location>
</feature>
<feature type="zinc finger region" description="dksA C4-type" evidence="4">
    <location>
        <begin position="78"/>
        <end position="102"/>
    </location>
</feature>
<accession>A0ABU5GP87</accession>
<dbReference type="Pfam" id="PF01258">
    <property type="entry name" value="zf-dskA_traR"/>
    <property type="match status" value="1"/>
</dbReference>
<evidence type="ECO:0000256" key="1">
    <source>
        <dbReference type="ARBA" id="ARBA00022723"/>
    </source>
</evidence>
<dbReference type="PROSITE" id="PS51128">
    <property type="entry name" value="ZF_DKSA_2"/>
    <property type="match status" value="1"/>
</dbReference>
<keyword evidence="1" id="KW-0479">Metal-binding</keyword>
<dbReference type="Proteomes" id="UP001294570">
    <property type="component" value="Unassembled WGS sequence"/>
</dbReference>
<keyword evidence="7" id="KW-1185">Reference proteome</keyword>
<evidence type="ECO:0000256" key="4">
    <source>
        <dbReference type="PROSITE-ProRule" id="PRU00510"/>
    </source>
</evidence>
<keyword evidence="3" id="KW-0862">Zinc</keyword>
<evidence type="ECO:0000256" key="3">
    <source>
        <dbReference type="ARBA" id="ARBA00022833"/>
    </source>
</evidence>
<evidence type="ECO:0000313" key="7">
    <source>
        <dbReference type="Proteomes" id="UP001294570"/>
    </source>
</evidence>
<keyword evidence="2" id="KW-0863">Zinc-finger</keyword>
<reference evidence="6 7" key="1">
    <citation type="submission" date="2023-12" db="EMBL/GenBank/DDBJ databases">
        <title>Denitrificimonas halotolerans sp. nov.,a novel species isolated from landfill leachate.</title>
        <authorList>
            <person name="Wang S."/>
        </authorList>
    </citation>
    <scope>NUCLEOTIDE SEQUENCE [LARGE SCALE GENOMIC DNA]</scope>
    <source>
        <strain evidence="6 7">JX-1</strain>
    </source>
</reference>
<comment type="caution">
    <text evidence="6">The sequence shown here is derived from an EMBL/GenBank/DDBJ whole genome shotgun (WGS) entry which is preliminary data.</text>
</comment>
<name>A0ABU5GP87_9GAMM</name>
<organism evidence="6 7">
    <name type="scientific">Denitrificimonas halotolerans</name>
    <dbReference type="NCBI Taxonomy" id="3098930"/>
    <lineage>
        <taxon>Bacteria</taxon>
        <taxon>Pseudomonadati</taxon>
        <taxon>Pseudomonadota</taxon>
        <taxon>Gammaproteobacteria</taxon>
        <taxon>Pseudomonadales</taxon>
        <taxon>Pseudomonadaceae</taxon>
        <taxon>Denitrificimonas</taxon>
    </lineage>
</organism>
<proteinExistence type="predicted"/>
<dbReference type="PANTHER" id="PTHR33823:SF4">
    <property type="entry name" value="GENERAL STRESS PROTEIN 16O"/>
    <property type="match status" value="1"/>
</dbReference>
<evidence type="ECO:0000313" key="6">
    <source>
        <dbReference type="EMBL" id="MDY7218327.1"/>
    </source>
</evidence>
<evidence type="ECO:0000256" key="2">
    <source>
        <dbReference type="ARBA" id="ARBA00022771"/>
    </source>
</evidence>
<dbReference type="PANTHER" id="PTHR33823">
    <property type="entry name" value="RNA POLYMERASE-BINDING TRANSCRIPTION FACTOR DKSA-RELATED"/>
    <property type="match status" value="1"/>
</dbReference>
<evidence type="ECO:0000259" key="5">
    <source>
        <dbReference type="Pfam" id="PF01258"/>
    </source>
</evidence>
<dbReference type="SUPFAM" id="SSF57716">
    <property type="entry name" value="Glucocorticoid receptor-like (DNA-binding domain)"/>
    <property type="match status" value="1"/>
</dbReference>
<dbReference type="RefSeq" id="WP_321552413.1">
    <property type="nucleotide sequence ID" value="NZ_JAXIVU010000001.1"/>
</dbReference>
<dbReference type="Gene3D" id="1.20.120.910">
    <property type="entry name" value="DksA, coiled-coil domain"/>
    <property type="match status" value="1"/>
</dbReference>